<keyword evidence="2" id="KW-0689">Ribosomal protein</keyword>
<dbReference type="SUPFAM" id="SSF143800">
    <property type="entry name" value="L28p-like"/>
    <property type="match status" value="1"/>
</dbReference>
<reference evidence="4" key="1">
    <citation type="submission" date="2018-06" db="EMBL/GenBank/DDBJ databases">
        <authorList>
            <person name="Zhirakovskaya E."/>
        </authorList>
    </citation>
    <scope>NUCLEOTIDE SEQUENCE</scope>
</reference>
<keyword evidence="3" id="KW-0687">Ribonucleoprotein</keyword>
<evidence type="ECO:0000256" key="1">
    <source>
        <dbReference type="ARBA" id="ARBA00008760"/>
    </source>
</evidence>
<dbReference type="InterPro" id="IPR050096">
    <property type="entry name" value="Bacterial_rp_bL28"/>
</dbReference>
<dbReference type="InterPro" id="IPR037147">
    <property type="entry name" value="Ribosomal_bL28_sf"/>
</dbReference>
<dbReference type="PANTHER" id="PTHR39080">
    <property type="entry name" value="50S RIBOSOMAL PROTEIN L28"/>
    <property type="match status" value="1"/>
</dbReference>
<proteinExistence type="inferred from homology"/>
<evidence type="ECO:0000256" key="2">
    <source>
        <dbReference type="ARBA" id="ARBA00022980"/>
    </source>
</evidence>
<dbReference type="Pfam" id="PF00830">
    <property type="entry name" value="Ribosomal_L28"/>
    <property type="match status" value="1"/>
</dbReference>
<name>A0A3B1DKT7_9ZZZZ</name>
<dbReference type="GO" id="GO:1990904">
    <property type="term" value="C:ribonucleoprotein complex"/>
    <property type="evidence" value="ECO:0007669"/>
    <property type="project" value="UniProtKB-KW"/>
</dbReference>
<dbReference type="PANTHER" id="PTHR39080:SF1">
    <property type="entry name" value="LARGE RIBOSOMAL SUBUNIT PROTEIN BL28A"/>
    <property type="match status" value="1"/>
</dbReference>
<accession>A0A3B1DKT7</accession>
<gene>
    <name evidence="4" type="ORF">MNBD_UNCLBAC01-916</name>
</gene>
<dbReference type="GO" id="GO:0005840">
    <property type="term" value="C:ribosome"/>
    <property type="evidence" value="ECO:0007669"/>
    <property type="project" value="UniProtKB-KW"/>
</dbReference>
<organism evidence="4">
    <name type="scientific">hydrothermal vent metagenome</name>
    <dbReference type="NCBI Taxonomy" id="652676"/>
    <lineage>
        <taxon>unclassified sequences</taxon>
        <taxon>metagenomes</taxon>
        <taxon>ecological metagenomes</taxon>
    </lineage>
</organism>
<dbReference type="GO" id="GO:0003735">
    <property type="term" value="F:structural constituent of ribosome"/>
    <property type="evidence" value="ECO:0007669"/>
    <property type="project" value="InterPro"/>
</dbReference>
<evidence type="ECO:0008006" key="5">
    <source>
        <dbReference type="Google" id="ProtNLM"/>
    </source>
</evidence>
<dbReference type="Gene3D" id="2.30.170.40">
    <property type="entry name" value="Ribosomal protein L28/L24"/>
    <property type="match status" value="1"/>
</dbReference>
<dbReference type="AlphaFoldDB" id="A0A3B1DKT7"/>
<dbReference type="EMBL" id="UOGJ01000127">
    <property type="protein sequence ID" value="VAX37393.1"/>
    <property type="molecule type" value="Genomic_DNA"/>
</dbReference>
<protein>
    <recommendedName>
        <fullName evidence="5">50S ribosomal protein L28</fullName>
    </recommendedName>
</protein>
<evidence type="ECO:0000256" key="3">
    <source>
        <dbReference type="ARBA" id="ARBA00023274"/>
    </source>
</evidence>
<dbReference type="InterPro" id="IPR034704">
    <property type="entry name" value="Ribosomal_bL28/bL31-like_sf"/>
</dbReference>
<evidence type="ECO:0000313" key="4">
    <source>
        <dbReference type="EMBL" id="VAX37393.1"/>
    </source>
</evidence>
<comment type="similarity">
    <text evidence="1">Belongs to the bacterial ribosomal protein bL28 family.</text>
</comment>
<sequence>MKTCAICGKGSIPGVKYKRRGQIKRTGGAGSKIVGKTLRRFLPNLQRIKINRQGTIKREQVCTCCIQAGKIVKA</sequence>
<dbReference type="InterPro" id="IPR026569">
    <property type="entry name" value="Ribosomal_bL28"/>
</dbReference>